<dbReference type="GO" id="GO:0005737">
    <property type="term" value="C:cytoplasm"/>
    <property type="evidence" value="ECO:0007669"/>
    <property type="project" value="UniProtKB-SubCell"/>
</dbReference>
<name>A0A9D1X5Z2_9BACT</name>
<evidence type="ECO:0000313" key="5">
    <source>
        <dbReference type="Proteomes" id="UP000886740"/>
    </source>
</evidence>
<evidence type="ECO:0000313" key="4">
    <source>
        <dbReference type="EMBL" id="HIX73538.1"/>
    </source>
</evidence>
<comment type="similarity">
    <text evidence="1">Belongs to the anaerobic coproporphyrinogen-III oxidase family. HemW subfamily.</text>
</comment>
<dbReference type="InterPro" id="IPR023404">
    <property type="entry name" value="rSAM_horseshoe"/>
</dbReference>
<keyword evidence="2" id="KW-0349">Heme</keyword>
<dbReference type="SFLD" id="SFLDS00029">
    <property type="entry name" value="Radical_SAM"/>
    <property type="match status" value="1"/>
</dbReference>
<dbReference type="GO" id="GO:0006779">
    <property type="term" value="P:porphyrin-containing compound biosynthetic process"/>
    <property type="evidence" value="ECO:0007669"/>
    <property type="project" value="InterPro"/>
</dbReference>
<dbReference type="SMART" id="SM00729">
    <property type="entry name" value="Elp3"/>
    <property type="match status" value="1"/>
</dbReference>
<dbReference type="AlphaFoldDB" id="A0A9D1X5Z2"/>
<dbReference type="Pfam" id="PF04055">
    <property type="entry name" value="Radical_SAM"/>
    <property type="match status" value="1"/>
</dbReference>
<keyword evidence="2" id="KW-0479">Metal-binding</keyword>
<dbReference type="PANTHER" id="PTHR13932:SF5">
    <property type="entry name" value="RADICAL S-ADENOSYL METHIONINE DOMAIN-CONTAINING PROTEIN 1, MITOCHONDRIAL"/>
    <property type="match status" value="1"/>
</dbReference>
<evidence type="ECO:0000259" key="3">
    <source>
        <dbReference type="PROSITE" id="PS51918"/>
    </source>
</evidence>
<dbReference type="CDD" id="cd01335">
    <property type="entry name" value="Radical_SAM"/>
    <property type="match status" value="1"/>
</dbReference>
<comment type="caution">
    <text evidence="4">The sequence shown here is derived from an EMBL/GenBank/DDBJ whole genome shotgun (WGS) entry which is preliminary data.</text>
</comment>
<dbReference type="InterPro" id="IPR006638">
    <property type="entry name" value="Elp3/MiaA/NifB-like_rSAM"/>
</dbReference>
<dbReference type="SFLD" id="SFLDG01082">
    <property type="entry name" value="B12-binding_domain_containing"/>
    <property type="match status" value="1"/>
</dbReference>
<dbReference type="SFLD" id="SFLDF00288">
    <property type="entry name" value="HemN-like__clustered_with_nucl"/>
    <property type="match status" value="1"/>
</dbReference>
<dbReference type="InterPro" id="IPR034505">
    <property type="entry name" value="Coproporphyrinogen-III_oxidase"/>
</dbReference>
<dbReference type="SUPFAM" id="SSF102114">
    <property type="entry name" value="Radical SAM enzymes"/>
    <property type="match status" value="1"/>
</dbReference>
<keyword evidence="2" id="KW-0963">Cytoplasm</keyword>
<dbReference type="GO" id="GO:0046872">
    <property type="term" value="F:metal ion binding"/>
    <property type="evidence" value="ECO:0007669"/>
    <property type="project" value="UniProtKB-UniRule"/>
</dbReference>
<reference evidence="4" key="2">
    <citation type="submission" date="2021-04" db="EMBL/GenBank/DDBJ databases">
        <authorList>
            <person name="Gilroy R."/>
        </authorList>
    </citation>
    <scope>NUCLEOTIDE SEQUENCE</scope>
    <source>
        <strain evidence="4">ChiGjej6B6-14162</strain>
    </source>
</reference>
<dbReference type="InterPro" id="IPR007197">
    <property type="entry name" value="rSAM"/>
</dbReference>
<comment type="subcellular location">
    <subcellularLocation>
        <location evidence="2">Cytoplasm</location>
    </subcellularLocation>
</comment>
<dbReference type="InterPro" id="IPR058240">
    <property type="entry name" value="rSAM_sf"/>
</dbReference>
<accession>A0A9D1X5Z2</accession>
<keyword evidence="2" id="KW-0143">Chaperone</keyword>
<dbReference type="SFLD" id="SFLDF00562">
    <property type="entry name" value="HemN-like__clustered_with_heat"/>
    <property type="match status" value="1"/>
</dbReference>
<proteinExistence type="inferred from homology"/>
<dbReference type="Pfam" id="PF06969">
    <property type="entry name" value="HemN_C"/>
    <property type="match status" value="1"/>
</dbReference>
<reference evidence="4" key="1">
    <citation type="journal article" date="2021" name="PeerJ">
        <title>Extensive microbial diversity within the chicken gut microbiome revealed by metagenomics and culture.</title>
        <authorList>
            <person name="Gilroy R."/>
            <person name="Ravi A."/>
            <person name="Getino M."/>
            <person name="Pursley I."/>
            <person name="Horton D.L."/>
            <person name="Alikhan N.F."/>
            <person name="Baker D."/>
            <person name="Gharbi K."/>
            <person name="Hall N."/>
            <person name="Watson M."/>
            <person name="Adriaenssens E.M."/>
            <person name="Foster-Nyarko E."/>
            <person name="Jarju S."/>
            <person name="Secka A."/>
            <person name="Antonio M."/>
            <person name="Oren A."/>
            <person name="Chaudhuri R.R."/>
            <person name="La Ragione R."/>
            <person name="Hildebrand F."/>
            <person name="Pallen M.J."/>
        </authorList>
    </citation>
    <scope>NUCLEOTIDE SEQUENCE</scope>
    <source>
        <strain evidence="4">ChiGjej6B6-14162</strain>
    </source>
</reference>
<protein>
    <recommendedName>
        <fullName evidence="2">Heme chaperone HemW</fullName>
    </recommendedName>
</protein>
<sequence length="375" mass="42642">MAGLYIHVPFCARRCVYCDFYSNTDRSLVAPYIEALIREMELREDYLNGEAIETIYLGGGTPSLLREADLDRLFKAIDRLYGLGDAKEITIEGNPDDLHPDYVAQLKHLPINRISMGIQSFHDDDLRLLNRRHSAQQAIEAVVNCVKAGLENISIDLIYGLPGQTPERWAKNLDTAISLQVPHLSAYHLTYEKGTPLDRMREAGQITPIDEDTSLILFGQLIDQLGKAGYEHYEISNFARPNRYSRHNSSYWQGIPYIGLGPSAHSYDKKSRQWNIASIGSYIKAIQEGQLPFEREELSVHDQYDDYIITRTRTSWGLNPSEILTLFGQAYHDYFMCQATKAQTKGLLEIHDGNFRLTRAGIFISDSVMVELLSE</sequence>
<keyword evidence="2" id="KW-0408">Iron</keyword>
<dbReference type="PANTHER" id="PTHR13932">
    <property type="entry name" value="COPROPORPHYRINIGEN III OXIDASE"/>
    <property type="match status" value="1"/>
</dbReference>
<feature type="domain" description="Radical SAM core" evidence="3">
    <location>
        <begin position="1"/>
        <end position="231"/>
    </location>
</feature>
<gene>
    <name evidence="4" type="primary">hemW</name>
    <name evidence="4" type="ORF">H9977_00565</name>
</gene>
<dbReference type="Gene3D" id="3.80.30.20">
    <property type="entry name" value="tm_1862 like domain"/>
    <property type="match status" value="1"/>
</dbReference>
<dbReference type="GO" id="GO:0051539">
    <property type="term" value="F:4 iron, 4 sulfur cluster binding"/>
    <property type="evidence" value="ECO:0007669"/>
    <property type="project" value="UniProtKB-UniRule"/>
</dbReference>
<dbReference type="PROSITE" id="PS51918">
    <property type="entry name" value="RADICAL_SAM"/>
    <property type="match status" value="1"/>
</dbReference>
<dbReference type="EMBL" id="DXEL01000004">
    <property type="protein sequence ID" value="HIX73538.1"/>
    <property type="molecule type" value="Genomic_DNA"/>
</dbReference>
<dbReference type="InterPro" id="IPR010723">
    <property type="entry name" value="HemN_C"/>
</dbReference>
<dbReference type="Proteomes" id="UP000886740">
    <property type="component" value="Unassembled WGS sequence"/>
</dbReference>
<dbReference type="NCBIfam" id="TIGR00539">
    <property type="entry name" value="hemN_rel"/>
    <property type="match status" value="1"/>
</dbReference>
<dbReference type="GO" id="GO:0004109">
    <property type="term" value="F:coproporphyrinogen oxidase activity"/>
    <property type="evidence" value="ECO:0007669"/>
    <property type="project" value="InterPro"/>
</dbReference>
<evidence type="ECO:0000256" key="1">
    <source>
        <dbReference type="ARBA" id="ARBA00006100"/>
    </source>
</evidence>
<dbReference type="InterPro" id="IPR004559">
    <property type="entry name" value="HemW-like"/>
</dbReference>
<keyword evidence="2" id="KW-0004">4Fe-4S</keyword>
<dbReference type="SFLD" id="SFLDG01065">
    <property type="entry name" value="anaerobic_coproporphyrinogen-I"/>
    <property type="match status" value="1"/>
</dbReference>
<evidence type="ECO:0000256" key="2">
    <source>
        <dbReference type="RuleBase" id="RU364116"/>
    </source>
</evidence>
<keyword evidence="2" id="KW-0411">Iron-sulfur</keyword>
<organism evidence="4 5">
    <name type="scientific">Candidatus Parabacteroides intestinipullorum</name>
    <dbReference type="NCBI Taxonomy" id="2838723"/>
    <lineage>
        <taxon>Bacteria</taxon>
        <taxon>Pseudomonadati</taxon>
        <taxon>Bacteroidota</taxon>
        <taxon>Bacteroidia</taxon>
        <taxon>Bacteroidales</taxon>
        <taxon>Tannerellaceae</taxon>
        <taxon>Parabacteroides</taxon>
    </lineage>
</organism>
<comment type="function">
    <text evidence="2">Probably acts as a heme chaperone, transferring heme to an unknown acceptor. Binds one molecule of heme per monomer, possibly covalently. Binds 1 [4Fe-4S] cluster. The cluster is coordinated with 3 cysteines and an exchangeable S-adenosyl-L-methionine.</text>
</comment>
<keyword evidence="2" id="KW-0949">S-adenosyl-L-methionine</keyword>